<evidence type="ECO:0000256" key="1">
    <source>
        <dbReference type="ARBA" id="ARBA00005800"/>
    </source>
</evidence>
<dbReference type="OMA" id="HEFAYEF"/>
<evidence type="ECO:0000256" key="3">
    <source>
        <dbReference type="ARBA" id="ARBA00023155"/>
    </source>
</evidence>
<feature type="compositionally biased region" description="Low complexity" evidence="6">
    <location>
        <begin position="310"/>
        <end position="320"/>
    </location>
</feature>
<dbReference type="CDD" id="cd00086">
    <property type="entry name" value="homeodomain"/>
    <property type="match status" value="1"/>
</dbReference>
<dbReference type="InterPro" id="IPR001356">
    <property type="entry name" value="HD"/>
</dbReference>
<dbReference type="InterPro" id="IPR024333">
    <property type="entry name" value="Mating-type_A-alpha/beta_1_N"/>
</dbReference>
<reference evidence="8 9" key="1">
    <citation type="journal article" date="2012" name="Science">
        <title>The Paleozoic origin of enzymatic lignin decomposition reconstructed from 31 fungal genomes.</title>
        <authorList>
            <person name="Floudas D."/>
            <person name="Binder M."/>
            <person name="Riley R."/>
            <person name="Barry K."/>
            <person name="Blanchette R.A."/>
            <person name="Henrissat B."/>
            <person name="Martinez A.T."/>
            <person name="Otillar R."/>
            <person name="Spatafora J.W."/>
            <person name="Yadav J.S."/>
            <person name="Aerts A."/>
            <person name="Benoit I."/>
            <person name="Boyd A."/>
            <person name="Carlson A."/>
            <person name="Copeland A."/>
            <person name="Coutinho P.M."/>
            <person name="de Vries R.P."/>
            <person name="Ferreira P."/>
            <person name="Findley K."/>
            <person name="Foster B."/>
            <person name="Gaskell J."/>
            <person name="Glotzer D."/>
            <person name="Gorecki P."/>
            <person name="Heitman J."/>
            <person name="Hesse C."/>
            <person name="Hori C."/>
            <person name="Igarashi K."/>
            <person name="Jurgens J.A."/>
            <person name="Kallen N."/>
            <person name="Kersten P."/>
            <person name="Kohler A."/>
            <person name="Kuees U."/>
            <person name="Kumar T.K.A."/>
            <person name="Kuo A."/>
            <person name="LaButti K."/>
            <person name="Larrondo L.F."/>
            <person name="Lindquist E."/>
            <person name="Ling A."/>
            <person name="Lombard V."/>
            <person name="Lucas S."/>
            <person name="Lundell T."/>
            <person name="Martin R."/>
            <person name="McLaughlin D.J."/>
            <person name="Morgenstern I."/>
            <person name="Morin E."/>
            <person name="Murat C."/>
            <person name="Nagy L.G."/>
            <person name="Nolan M."/>
            <person name="Ohm R.A."/>
            <person name="Patyshakuliyeva A."/>
            <person name="Rokas A."/>
            <person name="Ruiz-Duenas F.J."/>
            <person name="Sabat G."/>
            <person name="Salamov A."/>
            <person name="Samejima M."/>
            <person name="Schmutz J."/>
            <person name="Slot J.C."/>
            <person name="St John F."/>
            <person name="Stenlid J."/>
            <person name="Sun H."/>
            <person name="Sun S."/>
            <person name="Syed K."/>
            <person name="Tsang A."/>
            <person name="Wiebenga A."/>
            <person name="Young D."/>
            <person name="Pisabarro A."/>
            <person name="Eastwood D.C."/>
            <person name="Martin F."/>
            <person name="Cullen D."/>
            <person name="Grigoriev I.V."/>
            <person name="Hibbett D.S."/>
        </authorList>
    </citation>
    <scope>NUCLEOTIDE SEQUENCE [LARGE SCALE GENOMIC DNA]</scope>
    <source>
        <strain evidence="8 9">ATCC 11539</strain>
    </source>
</reference>
<dbReference type="HOGENOM" id="CLU_021698_0_0_1"/>
<evidence type="ECO:0000313" key="8">
    <source>
        <dbReference type="EMBL" id="EPQ60408.1"/>
    </source>
</evidence>
<dbReference type="GO" id="GO:0003677">
    <property type="term" value="F:DNA binding"/>
    <property type="evidence" value="ECO:0007669"/>
    <property type="project" value="UniProtKB-UniRule"/>
</dbReference>
<evidence type="ECO:0000256" key="6">
    <source>
        <dbReference type="SAM" id="MobiDB-lite"/>
    </source>
</evidence>
<gene>
    <name evidence="8" type="ORF">GLOTRDRAFT_89930</name>
</gene>
<feature type="DNA-binding region" description="Homeobox" evidence="5">
    <location>
        <begin position="136"/>
        <end position="171"/>
    </location>
</feature>
<dbReference type="EMBL" id="KB469296">
    <property type="protein sequence ID" value="EPQ60408.1"/>
    <property type="molecule type" value="Genomic_DNA"/>
</dbReference>
<organism evidence="8 9">
    <name type="scientific">Gloeophyllum trabeum (strain ATCC 11539 / FP-39264 / Madison 617)</name>
    <name type="common">Brown rot fungus</name>
    <dbReference type="NCBI Taxonomy" id="670483"/>
    <lineage>
        <taxon>Eukaryota</taxon>
        <taxon>Fungi</taxon>
        <taxon>Dikarya</taxon>
        <taxon>Basidiomycota</taxon>
        <taxon>Agaricomycotina</taxon>
        <taxon>Agaricomycetes</taxon>
        <taxon>Gloeophyllales</taxon>
        <taxon>Gloeophyllaceae</taxon>
        <taxon>Gloeophyllum</taxon>
    </lineage>
</organism>
<dbReference type="SUPFAM" id="SSF46689">
    <property type="entry name" value="Homeodomain-like"/>
    <property type="match status" value="1"/>
</dbReference>
<dbReference type="Pfam" id="PF05920">
    <property type="entry name" value="Homeobox_KN"/>
    <property type="match status" value="1"/>
</dbReference>
<evidence type="ECO:0000313" key="9">
    <source>
        <dbReference type="Proteomes" id="UP000030669"/>
    </source>
</evidence>
<dbReference type="InterPro" id="IPR008422">
    <property type="entry name" value="KN_HD"/>
</dbReference>
<dbReference type="Gene3D" id="1.10.10.60">
    <property type="entry name" value="Homeodomain-like"/>
    <property type="match status" value="1"/>
</dbReference>
<dbReference type="OrthoDB" id="250329at2759"/>
<dbReference type="SMART" id="SM00389">
    <property type="entry name" value="HOX"/>
    <property type="match status" value="1"/>
</dbReference>
<keyword evidence="4 5" id="KW-0539">Nucleus</keyword>
<keyword evidence="2 5" id="KW-0238">DNA-binding</keyword>
<evidence type="ECO:0000256" key="4">
    <source>
        <dbReference type="ARBA" id="ARBA00023242"/>
    </source>
</evidence>
<comment type="similarity">
    <text evidence="1">Belongs to the TALE/M-ATYP homeobox family.</text>
</comment>
<feature type="domain" description="Homeobox" evidence="7">
    <location>
        <begin position="134"/>
        <end position="170"/>
    </location>
</feature>
<dbReference type="Proteomes" id="UP000030669">
    <property type="component" value="Unassembled WGS sequence"/>
</dbReference>
<dbReference type="RefSeq" id="XP_007860825.1">
    <property type="nucleotide sequence ID" value="XM_007862634.1"/>
</dbReference>
<dbReference type="PROSITE" id="PS50071">
    <property type="entry name" value="HOMEOBOX_2"/>
    <property type="match status" value="1"/>
</dbReference>
<dbReference type="GeneID" id="19309224"/>
<dbReference type="Pfam" id="PF12731">
    <property type="entry name" value="Mating_N"/>
    <property type="match status" value="1"/>
</dbReference>
<dbReference type="eggNOG" id="ENOG502SBNZ">
    <property type="taxonomic scope" value="Eukaryota"/>
</dbReference>
<sequence length="667" mass="73554">MVSTDVRQRLEEAEARFLCSVSEGADAVESFSKDWSVLLSDLSEAIETGEVDEATMALAYDVSTRVSEMTNAFIEFQATTDSLTSQLKEEFQASSTLLSEAAVCLVSSPSLSDRPHRPSFTLLCYKWLLRNIHNPYPSRATKEDIAKASNASLSSIDTWFQSARRRMGWTTISKTYFNNCRQDVVAAASRVLLEEGREAPQDACLTHEFLEMKARAQGLCAHVYKKSKLASDLDVSVKDITEADRLRTERKKKDEEDSVKRRKEMEKELRRLQRAKGRLRNKLAEEFGGFSPCSARSFRRPPPALSRTPSLTLSQSSGSDSDGDLSELEDLHEFGCRIPILGKRRALVDVSHSGPYRLGTSSQVHATSPGYSLTASVSSDNAPTLDTDTQGQCGALVNQGAIHTYPGVVSSRKRRSSHSFGAETHNRPRGLPAGRFCVSDPLPSFQDDRVESLDIAQTFPPDNLFDLESCPVTLGGLDHTAEFDIELFRSWPKLDDYDTNGYSSITPSTGIETAWQPASDRCSDFRLHDIHLDVSRVSMLDLLSDSPEDVYMGGADQRHRLSATESSYSNRTSPLTPMPLSAVVSHASLNELDLSQFLDVTGVLTSSTSSASSREQIPTDTLDSCVSSTLLNNQAATILALDKQTKLQQYMALQEAAAQIERELLVV</sequence>
<evidence type="ECO:0000256" key="2">
    <source>
        <dbReference type="ARBA" id="ARBA00023125"/>
    </source>
</evidence>
<comment type="subcellular location">
    <subcellularLocation>
        <location evidence="5">Nucleus</location>
    </subcellularLocation>
</comment>
<accession>S7QLT6</accession>
<keyword evidence="3 5" id="KW-0371">Homeobox</keyword>
<feature type="region of interest" description="Disordered" evidence="6">
    <location>
        <begin position="294"/>
        <end position="326"/>
    </location>
</feature>
<dbReference type="STRING" id="670483.S7QLT6"/>
<dbReference type="InterPro" id="IPR009057">
    <property type="entry name" value="Homeodomain-like_sf"/>
</dbReference>
<dbReference type="GO" id="GO:0006355">
    <property type="term" value="P:regulation of DNA-templated transcription"/>
    <property type="evidence" value="ECO:0007669"/>
    <property type="project" value="InterPro"/>
</dbReference>
<keyword evidence="9" id="KW-1185">Reference proteome</keyword>
<protein>
    <recommendedName>
        <fullName evidence="7">Homeobox domain-containing protein</fullName>
    </recommendedName>
</protein>
<feature type="region of interest" description="Disordered" evidence="6">
    <location>
        <begin position="247"/>
        <end position="268"/>
    </location>
</feature>
<evidence type="ECO:0000259" key="7">
    <source>
        <dbReference type="PROSITE" id="PS50071"/>
    </source>
</evidence>
<proteinExistence type="inferred from homology"/>
<name>S7QLT6_GLOTA</name>
<evidence type="ECO:0000256" key="5">
    <source>
        <dbReference type="PROSITE-ProRule" id="PRU00108"/>
    </source>
</evidence>
<dbReference type="KEGG" id="gtr:GLOTRDRAFT_89930"/>
<dbReference type="AlphaFoldDB" id="S7QLT6"/>
<dbReference type="GO" id="GO:0005634">
    <property type="term" value="C:nucleus"/>
    <property type="evidence" value="ECO:0007669"/>
    <property type="project" value="UniProtKB-SubCell"/>
</dbReference>